<proteinExistence type="predicted"/>
<evidence type="ECO:0000313" key="3">
    <source>
        <dbReference type="Proteomes" id="UP001054945"/>
    </source>
</evidence>
<keyword evidence="3" id="KW-1185">Reference proteome</keyword>
<evidence type="ECO:0000256" key="1">
    <source>
        <dbReference type="SAM" id="Phobius"/>
    </source>
</evidence>
<keyword evidence="1" id="KW-0812">Transmembrane</keyword>
<organism evidence="2 3">
    <name type="scientific">Caerostris extrusa</name>
    <name type="common">Bark spider</name>
    <name type="synonym">Caerostris bankana</name>
    <dbReference type="NCBI Taxonomy" id="172846"/>
    <lineage>
        <taxon>Eukaryota</taxon>
        <taxon>Metazoa</taxon>
        <taxon>Ecdysozoa</taxon>
        <taxon>Arthropoda</taxon>
        <taxon>Chelicerata</taxon>
        <taxon>Arachnida</taxon>
        <taxon>Araneae</taxon>
        <taxon>Araneomorphae</taxon>
        <taxon>Entelegynae</taxon>
        <taxon>Araneoidea</taxon>
        <taxon>Araneidae</taxon>
        <taxon>Caerostris</taxon>
    </lineage>
</organism>
<dbReference type="EMBL" id="BPLR01004167">
    <property type="protein sequence ID" value="GIX92852.1"/>
    <property type="molecule type" value="Genomic_DNA"/>
</dbReference>
<feature type="transmembrane region" description="Helical" evidence="1">
    <location>
        <begin position="12"/>
        <end position="29"/>
    </location>
</feature>
<dbReference type="AlphaFoldDB" id="A0AAV4P675"/>
<accession>A0AAV4P675</accession>
<feature type="transmembrane region" description="Helical" evidence="1">
    <location>
        <begin position="101"/>
        <end position="120"/>
    </location>
</feature>
<protein>
    <submittedName>
        <fullName evidence="2">Uncharacterized protein</fullName>
    </submittedName>
</protein>
<reference evidence="2 3" key="1">
    <citation type="submission" date="2021-06" db="EMBL/GenBank/DDBJ databases">
        <title>Caerostris extrusa draft genome.</title>
        <authorList>
            <person name="Kono N."/>
            <person name="Arakawa K."/>
        </authorList>
    </citation>
    <scope>NUCLEOTIDE SEQUENCE [LARGE SCALE GENOMIC DNA]</scope>
</reference>
<gene>
    <name evidence="2" type="ORF">CEXT_492681</name>
</gene>
<keyword evidence="1" id="KW-1133">Transmembrane helix</keyword>
<dbReference type="Proteomes" id="UP001054945">
    <property type="component" value="Unassembled WGS sequence"/>
</dbReference>
<sequence length="126" mass="13939">MTTKHEMERGIPFIMGSVFALNANCWAVLLKHGIKSPTTHDSVRLLRTWAFDPRPSVSWTRVLLRNNPGVRTCVMEVALLGARSAFMLNASAFLDSTVGTWPSQLIMVSVVYAIGMGFFLSHDSVV</sequence>
<comment type="caution">
    <text evidence="2">The sequence shown here is derived from an EMBL/GenBank/DDBJ whole genome shotgun (WGS) entry which is preliminary data.</text>
</comment>
<name>A0AAV4P675_CAEEX</name>
<evidence type="ECO:0000313" key="2">
    <source>
        <dbReference type="EMBL" id="GIX92852.1"/>
    </source>
</evidence>
<keyword evidence="1" id="KW-0472">Membrane</keyword>